<accession>A0A816TEJ0</accession>
<dbReference type="Proteomes" id="UP000663887">
    <property type="component" value="Unassembled WGS sequence"/>
</dbReference>
<sequence length="90" mass="10638">QLSNSTNRLHFNTINMFHIQNKYIEMLFIYMMYRYGYIDASLRFAGLLFTVLQLCVHTMEAANIQEHGDMLNTIIEDTTRELNMEKDPVT</sequence>
<feature type="non-terminal residue" evidence="1">
    <location>
        <position position="1"/>
    </location>
</feature>
<dbReference type="EMBL" id="CAJOBI010025873">
    <property type="protein sequence ID" value="CAF4244363.1"/>
    <property type="molecule type" value="Genomic_DNA"/>
</dbReference>
<dbReference type="EMBL" id="CAJNRG010007828">
    <property type="protein sequence ID" value="CAF2098463.1"/>
    <property type="molecule type" value="Genomic_DNA"/>
</dbReference>
<dbReference type="Proteomes" id="UP000663842">
    <property type="component" value="Unassembled WGS sequence"/>
</dbReference>
<proteinExistence type="predicted"/>
<comment type="caution">
    <text evidence="1">The sequence shown here is derived from an EMBL/GenBank/DDBJ whole genome shotgun (WGS) entry which is preliminary data.</text>
</comment>
<evidence type="ECO:0000313" key="1">
    <source>
        <dbReference type="EMBL" id="CAF2098463.1"/>
    </source>
</evidence>
<dbReference type="Proteomes" id="UP000676336">
    <property type="component" value="Unassembled WGS sequence"/>
</dbReference>
<evidence type="ECO:0000313" key="4">
    <source>
        <dbReference type="Proteomes" id="UP000663887"/>
    </source>
</evidence>
<name>A0A816TEJ0_9BILA</name>
<evidence type="ECO:0000313" key="3">
    <source>
        <dbReference type="EMBL" id="CAF4323905.1"/>
    </source>
</evidence>
<protein>
    <submittedName>
        <fullName evidence="1">Uncharacterized protein</fullName>
    </submittedName>
</protein>
<dbReference type="AlphaFoldDB" id="A0A816TEJ0"/>
<dbReference type="EMBL" id="CAJOBF010012899">
    <property type="protein sequence ID" value="CAF4323905.1"/>
    <property type="molecule type" value="Genomic_DNA"/>
</dbReference>
<evidence type="ECO:0000313" key="2">
    <source>
        <dbReference type="EMBL" id="CAF4244363.1"/>
    </source>
</evidence>
<organism evidence="1 4">
    <name type="scientific">Rotaria magnacalcarata</name>
    <dbReference type="NCBI Taxonomy" id="392030"/>
    <lineage>
        <taxon>Eukaryota</taxon>
        <taxon>Metazoa</taxon>
        <taxon>Spiralia</taxon>
        <taxon>Gnathifera</taxon>
        <taxon>Rotifera</taxon>
        <taxon>Eurotatoria</taxon>
        <taxon>Bdelloidea</taxon>
        <taxon>Philodinida</taxon>
        <taxon>Philodinidae</taxon>
        <taxon>Rotaria</taxon>
    </lineage>
</organism>
<reference evidence="1" key="1">
    <citation type="submission" date="2021-02" db="EMBL/GenBank/DDBJ databases">
        <authorList>
            <person name="Nowell W R."/>
        </authorList>
    </citation>
    <scope>NUCLEOTIDE SEQUENCE</scope>
</reference>
<gene>
    <name evidence="2" type="ORF">SMN809_LOCUS23710</name>
    <name evidence="3" type="ORF">UXM345_LOCUS34623</name>
    <name evidence="1" type="ORF">XDN619_LOCUS18160</name>
</gene>